<comment type="caution">
    <text evidence="3">The sequence shown here is derived from an EMBL/GenBank/DDBJ whole genome shotgun (WGS) entry which is preliminary data.</text>
</comment>
<dbReference type="InterPro" id="IPR036047">
    <property type="entry name" value="F-box-like_dom_sf"/>
</dbReference>
<proteinExistence type="predicted"/>
<dbReference type="Proteomes" id="UP001527925">
    <property type="component" value="Unassembled WGS sequence"/>
</dbReference>
<name>A0ABR4N5W0_9FUNG</name>
<evidence type="ECO:0000313" key="4">
    <source>
        <dbReference type="Proteomes" id="UP001527925"/>
    </source>
</evidence>
<protein>
    <recommendedName>
        <fullName evidence="2">F-box domain-containing protein</fullName>
    </recommendedName>
</protein>
<feature type="compositionally biased region" description="Acidic residues" evidence="1">
    <location>
        <begin position="457"/>
        <end position="491"/>
    </location>
</feature>
<feature type="compositionally biased region" description="Gly residues" evidence="1">
    <location>
        <begin position="495"/>
        <end position="515"/>
    </location>
</feature>
<evidence type="ECO:0000259" key="2">
    <source>
        <dbReference type="PROSITE" id="PS50181"/>
    </source>
</evidence>
<sequence length="515" mass="55884">MNLTAPATPEDALVRDDAGRSESRLTLAGLPEVPLKRVLALLDPADVARVRGTCRRLAAAGADELLWRRFFERDWPWWYYSVGCENTGGHTDPTPQCSCWLSESQRRGLRVLYSELRVGDLNPPSPEVYREADVAVEPAEAAPSYVGCGNPFHPLPSSFRAAYALVASGMWTGLVDVIDSLVDRQMSAFMALATFDPLTCSLCLSFNCSLMARYRRGEMVLLHTKEFATKLRVRRGMTPADAEAYLDADNAAPHRLIEEVVPVADRLRLRRIPRQLLGRDSREIYASELLAMPQLADGRPAFRMGEEVEIQWGDPISGFGWWRGFVTAMFRRQFPQPVVRSLEPSAVGNGIAGGLPRWHEACVWPFGESDIPNEPFRGTIEGICVSFPQYPANSPWRSVVVSTNGVMMENPPETGGAGLVGGIRRVTCETHSRIWAALFPKHGHIHEIAAQAAAQAPDEDIAESDGEDDDEDDDDDGDDAADIIDDGDGGDDGGHAGVSGAGVSGAGGGAAAAAQ</sequence>
<keyword evidence="4" id="KW-1185">Reference proteome</keyword>
<organism evidence="3 4">
    <name type="scientific">Polyrhizophydium stewartii</name>
    <dbReference type="NCBI Taxonomy" id="2732419"/>
    <lineage>
        <taxon>Eukaryota</taxon>
        <taxon>Fungi</taxon>
        <taxon>Fungi incertae sedis</taxon>
        <taxon>Chytridiomycota</taxon>
        <taxon>Chytridiomycota incertae sedis</taxon>
        <taxon>Chytridiomycetes</taxon>
        <taxon>Rhizophydiales</taxon>
        <taxon>Rhizophydiales incertae sedis</taxon>
        <taxon>Polyrhizophydium</taxon>
    </lineage>
</organism>
<dbReference type="PROSITE" id="PS50181">
    <property type="entry name" value="FBOX"/>
    <property type="match status" value="1"/>
</dbReference>
<feature type="region of interest" description="Disordered" evidence="1">
    <location>
        <begin position="451"/>
        <end position="515"/>
    </location>
</feature>
<feature type="domain" description="F-box" evidence="2">
    <location>
        <begin position="24"/>
        <end position="70"/>
    </location>
</feature>
<dbReference type="Gene3D" id="1.20.1280.50">
    <property type="match status" value="1"/>
</dbReference>
<dbReference type="Pfam" id="PF12937">
    <property type="entry name" value="F-box-like"/>
    <property type="match status" value="1"/>
</dbReference>
<accession>A0ABR4N5W0</accession>
<dbReference type="SUPFAM" id="SSF81383">
    <property type="entry name" value="F-box domain"/>
    <property type="match status" value="1"/>
</dbReference>
<dbReference type="InterPro" id="IPR001810">
    <property type="entry name" value="F-box_dom"/>
</dbReference>
<reference evidence="3 4" key="1">
    <citation type="submission" date="2023-09" db="EMBL/GenBank/DDBJ databases">
        <title>Pangenome analysis of Batrachochytrium dendrobatidis and related Chytrids.</title>
        <authorList>
            <person name="Yacoub M.N."/>
            <person name="Stajich J.E."/>
            <person name="James T.Y."/>
        </authorList>
    </citation>
    <scope>NUCLEOTIDE SEQUENCE [LARGE SCALE GENOMIC DNA]</scope>
    <source>
        <strain evidence="3 4">JEL0888</strain>
    </source>
</reference>
<dbReference type="EMBL" id="JADGIZ020000029">
    <property type="protein sequence ID" value="KAL2914854.1"/>
    <property type="molecule type" value="Genomic_DNA"/>
</dbReference>
<evidence type="ECO:0000256" key="1">
    <source>
        <dbReference type="SAM" id="MobiDB-lite"/>
    </source>
</evidence>
<evidence type="ECO:0000313" key="3">
    <source>
        <dbReference type="EMBL" id="KAL2914854.1"/>
    </source>
</evidence>
<gene>
    <name evidence="3" type="ORF">HK105_205596</name>
</gene>